<dbReference type="EMBL" id="KN762183">
    <property type="protein sequence ID" value="KIH48146.1"/>
    <property type="molecule type" value="Genomic_DNA"/>
</dbReference>
<protein>
    <submittedName>
        <fullName evidence="2">Uncharacterized protein</fullName>
    </submittedName>
</protein>
<feature type="compositionally biased region" description="Polar residues" evidence="1">
    <location>
        <begin position="64"/>
        <end position="75"/>
    </location>
</feature>
<keyword evidence="3" id="KW-1185">Reference proteome</keyword>
<name>A0A0C2FTA6_9BILA</name>
<dbReference type="Proteomes" id="UP000054047">
    <property type="component" value="Unassembled WGS sequence"/>
</dbReference>
<feature type="region of interest" description="Disordered" evidence="1">
    <location>
        <begin position="1"/>
        <end position="85"/>
    </location>
</feature>
<gene>
    <name evidence="2" type="ORF">ANCDUO_21788</name>
</gene>
<proteinExistence type="predicted"/>
<reference evidence="2 3" key="1">
    <citation type="submission" date="2013-12" db="EMBL/GenBank/DDBJ databases">
        <title>Draft genome of the parsitic nematode Ancylostoma duodenale.</title>
        <authorList>
            <person name="Mitreva M."/>
        </authorList>
    </citation>
    <scope>NUCLEOTIDE SEQUENCE [LARGE SCALE GENOMIC DNA]</scope>
    <source>
        <strain evidence="2 3">Zhejiang</strain>
    </source>
</reference>
<evidence type="ECO:0000313" key="2">
    <source>
        <dbReference type="EMBL" id="KIH48146.1"/>
    </source>
</evidence>
<sequence>MYENVGPPPAILPPPPPGISDIPAPPPTMPDLAPPPNAAAMQPMDVKTNQVAQPPAPAPHIPFTGSTKSKTSVQRTNRDAATTKA</sequence>
<evidence type="ECO:0000256" key="1">
    <source>
        <dbReference type="SAM" id="MobiDB-lite"/>
    </source>
</evidence>
<evidence type="ECO:0000313" key="3">
    <source>
        <dbReference type="Proteomes" id="UP000054047"/>
    </source>
</evidence>
<feature type="compositionally biased region" description="Pro residues" evidence="1">
    <location>
        <begin position="1"/>
        <end position="37"/>
    </location>
</feature>
<accession>A0A0C2FTA6</accession>
<organism evidence="2 3">
    <name type="scientific">Ancylostoma duodenale</name>
    <dbReference type="NCBI Taxonomy" id="51022"/>
    <lineage>
        <taxon>Eukaryota</taxon>
        <taxon>Metazoa</taxon>
        <taxon>Ecdysozoa</taxon>
        <taxon>Nematoda</taxon>
        <taxon>Chromadorea</taxon>
        <taxon>Rhabditida</taxon>
        <taxon>Rhabditina</taxon>
        <taxon>Rhabditomorpha</taxon>
        <taxon>Strongyloidea</taxon>
        <taxon>Ancylostomatidae</taxon>
        <taxon>Ancylostomatinae</taxon>
        <taxon>Ancylostoma</taxon>
    </lineage>
</organism>
<dbReference type="AlphaFoldDB" id="A0A0C2FTA6"/>